<dbReference type="InterPro" id="IPR036465">
    <property type="entry name" value="vWFA_dom_sf"/>
</dbReference>
<comment type="caution">
    <text evidence="2">The sequence shown here is derived from an EMBL/GenBank/DDBJ whole genome shotgun (WGS) entry which is preliminary data.</text>
</comment>
<evidence type="ECO:0000259" key="1">
    <source>
        <dbReference type="Pfam" id="PF03731"/>
    </source>
</evidence>
<gene>
    <name evidence="2" type="ORF">KXQ929_LOCUS11537</name>
</gene>
<dbReference type="GO" id="GO:0000723">
    <property type="term" value="P:telomere maintenance"/>
    <property type="evidence" value="ECO:0007669"/>
    <property type="project" value="TreeGrafter"/>
</dbReference>
<name>A0A818UZL3_9BILA</name>
<dbReference type="SUPFAM" id="SSF53300">
    <property type="entry name" value="vWA-like"/>
    <property type="match status" value="1"/>
</dbReference>
<dbReference type="Gene3D" id="3.40.50.410">
    <property type="entry name" value="von Willebrand factor, type A domain"/>
    <property type="match status" value="1"/>
</dbReference>
<proteinExistence type="predicted"/>
<reference evidence="2" key="1">
    <citation type="submission" date="2021-02" db="EMBL/GenBank/DDBJ databases">
        <authorList>
            <person name="Nowell W R."/>
        </authorList>
    </citation>
    <scope>NUCLEOTIDE SEQUENCE</scope>
</reference>
<evidence type="ECO:0000313" key="2">
    <source>
        <dbReference type="EMBL" id="CAF3708177.1"/>
    </source>
</evidence>
<dbReference type="Pfam" id="PF03731">
    <property type="entry name" value="Ku_N"/>
    <property type="match status" value="1"/>
</dbReference>
<sequence>MPMRACQSFYQSKIISNDKDLSGIILHGTEKNKNTSDFNHIYILYKSAQPSAERIIQLEALSNKNTYKKTYNDLFGSTQSKNYSLNEALWTYSNSFANSPQRLTIQRVFIFTYNDQPHASDSTYCKK</sequence>
<feature type="domain" description="Ku70/Ku80 N-terminal alpha/beta" evidence="1">
    <location>
        <begin position="3"/>
        <end position="122"/>
    </location>
</feature>
<accession>A0A818UZL3</accession>
<dbReference type="GO" id="GO:0003690">
    <property type="term" value="F:double-stranded DNA binding"/>
    <property type="evidence" value="ECO:0007669"/>
    <property type="project" value="TreeGrafter"/>
</dbReference>
<protein>
    <recommendedName>
        <fullName evidence="1">Ku70/Ku80 N-terminal alpha/beta domain-containing protein</fullName>
    </recommendedName>
</protein>
<evidence type="ECO:0000313" key="3">
    <source>
        <dbReference type="Proteomes" id="UP000663868"/>
    </source>
</evidence>
<dbReference type="Proteomes" id="UP000663868">
    <property type="component" value="Unassembled WGS sequence"/>
</dbReference>
<dbReference type="PANTHER" id="PTHR12604:SF2">
    <property type="entry name" value="X-RAY REPAIR CROSS-COMPLEMENTING PROTEIN 6"/>
    <property type="match status" value="1"/>
</dbReference>
<dbReference type="GO" id="GO:0006303">
    <property type="term" value="P:double-strand break repair via nonhomologous end joining"/>
    <property type="evidence" value="ECO:0007669"/>
    <property type="project" value="TreeGrafter"/>
</dbReference>
<dbReference type="InterPro" id="IPR005161">
    <property type="entry name" value="Ku_N"/>
</dbReference>
<dbReference type="EMBL" id="CAJOBB010000571">
    <property type="protein sequence ID" value="CAF3708177.1"/>
    <property type="molecule type" value="Genomic_DNA"/>
</dbReference>
<dbReference type="GO" id="GO:0042162">
    <property type="term" value="F:telomeric DNA binding"/>
    <property type="evidence" value="ECO:0007669"/>
    <property type="project" value="TreeGrafter"/>
</dbReference>
<dbReference type="PANTHER" id="PTHR12604">
    <property type="entry name" value="KU AUTOANTIGEN DNA HELICASE"/>
    <property type="match status" value="1"/>
</dbReference>
<dbReference type="AlphaFoldDB" id="A0A818UZL3"/>
<organism evidence="2 3">
    <name type="scientific">Adineta steineri</name>
    <dbReference type="NCBI Taxonomy" id="433720"/>
    <lineage>
        <taxon>Eukaryota</taxon>
        <taxon>Metazoa</taxon>
        <taxon>Spiralia</taxon>
        <taxon>Gnathifera</taxon>
        <taxon>Rotifera</taxon>
        <taxon>Eurotatoria</taxon>
        <taxon>Bdelloidea</taxon>
        <taxon>Adinetida</taxon>
        <taxon>Adinetidae</taxon>
        <taxon>Adineta</taxon>
    </lineage>
</organism>
<dbReference type="GO" id="GO:0043564">
    <property type="term" value="C:Ku70:Ku80 complex"/>
    <property type="evidence" value="ECO:0007669"/>
    <property type="project" value="TreeGrafter"/>
</dbReference>